<organism evidence="1 2">
    <name type="scientific">Pristionchus entomophagus</name>
    <dbReference type="NCBI Taxonomy" id="358040"/>
    <lineage>
        <taxon>Eukaryota</taxon>
        <taxon>Metazoa</taxon>
        <taxon>Ecdysozoa</taxon>
        <taxon>Nematoda</taxon>
        <taxon>Chromadorea</taxon>
        <taxon>Rhabditida</taxon>
        <taxon>Rhabditina</taxon>
        <taxon>Diplogasteromorpha</taxon>
        <taxon>Diplogasteroidea</taxon>
        <taxon>Neodiplogasteridae</taxon>
        <taxon>Pristionchus</taxon>
    </lineage>
</organism>
<accession>A0AAV5TWY0</accession>
<evidence type="ECO:0000313" key="2">
    <source>
        <dbReference type="Proteomes" id="UP001432027"/>
    </source>
</evidence>
<name>A0AAV5TWY0_9BILA</name>
<sequence length="63" mass="7066">LHLTFLLPLVDADLFTSIADMTKLLDFETEIATEIDRYIDNEHARLDRLKNTSLAALSGETAC</sequence>
<dbReference type="AlphaFoldDB" id="A0AAV5TWY0"/>
<gene>
    <name evidence="1" type="ORF">PENTCL1PPCAC_21052</name>
</gene>
<dbReference type="Proteomes" id="UP001432027">
    <property type="component" value="Unassembled WGS sequence"/>
</dbReference>
<proteinExistence type="predicted"/>
<feature type="non-terminal residue" evidence="1">
    <location>
        <position position="1"/>
    </location>
</feature>
<keyword evidence="2" id="KW-1185">Reference proteome</keyword>
<protein>
    <submittedName>
        <fullName evidence="1">Uncharacterized protein</fullName>
    </submittedName>
</protein>
<evidence type="ECO:0000313" key="1">
    <source>
        <dbReference type="EMBL" id="GMS98877.1"/>
    </source>
</evidence>
<dbReference type="EMBL" id="BTSX01000005">
    <property type="protein sequence ID" value="GMS98877.1"/>
    <property type="molecule type" value="Genomic_DNA"/>
</dbReference>
<reference evidence="1" key="1">
    <citation type="submission" date="2023-10" db="EMBL/GenBank/DDBJ databases">
        <title>Genome assembly of Pristionchus species.</title>
        <authorList>
            <person name="Yoshida K."/>
            <person name="Sommer R.J."/>
        </authorList>
    </citation>
    <scope>NUCLEOTIDE SEQUENCE</scope>
    <source>
        <strain evidence="1">RS0144</strain>
    </source>
</reference>
<comment type="caution">
    <text evidence="1">The sequence shown here is derived from an EMBL/GenBank/DDBJ whole genome shotgun (WGS) entry which is preliminary data.</text>
</comment>